<dbReference type="InterPro" id="IPR045786">
    <property type="entry name" value="RhoGAP_pG1_pG2"/>
</dbReference>
<dbReference type="InterPro" id="IPR039006">
    <property type="entry name" value="RhoGAP_pG2"/>
</dbReference>
<dbReference type="PROSITE" id="PS51853">
    <property type="entry name" value="PG2"/>
    <property type="match status" value="1"/>
</dbReference>
<feature type="domain" description="PG2 pseudoGTPase" evidence="1">
    <location>
        <begin position="51"/>
        <end position="183"/>
    </location>
</feature>
<protein>
    <recommendedName>
        <fullName evidence="1">PG2 pseudoGTPase domain-containing protein</fullName>
    </recommendedName>
</protein>
<dbReference type="Proteomes" id="UP001153148">
    <property type="component" value="Unassembled WGS sequence"/>
</dbReference>
<dbReference type="Pfam" id="PF19518">
    <property type="entry name" value="RhoGAP_pG1_pG2"/>
    <property type="match status" value="1"/>
</dbReference>
<evidence type="ECO:0000313" key="3">
    <source>
        <dbReference type="Proteomes" id="UP001153148"/>
    </source>
</evidence>
<proteinExistence type="predicted"/>
<evidence type="ECO:0000259" key="1">
    <source>
        <dbReference type="PROSITE" id="PS51853"/>
    </source>
</evidence>
<dbReference type="PANTHER" id="PTHR46005">
    <property type="entry name" value="RHO GTPASE-ACTIVATING PROTEIN 190"/>
    <property type="match status" value="1"/>
</dbReference>
<organism evidence="2 3">
    <name type="scientific">Timema podura</name>
    <name type="common">Walking stick</name>
    <dbReference type="NCBI Taxonomy" id="61482"/>
    <lineage>
        <taxon>Eukaryota</taxon>
        <taxon>Metazoa</taxon>
        <taxon>Ecdysozoa</taxon>
        <taxon>Arthropoda</taxon>
        <taxon>Hexapoda</taxon>
        <taxon>Insecta</taxon>
        <taxon>Pterygota</taxon>
        <taxon>Neoptera</taxon>
        <taxon>Polyneoptera</taxon>
        <taxon>Phasmatodea</taxon>
        <taxon>Timematodea</taxon>
        <taxon>Timematoidea</taxon>
        <taxon>Timematidae</taxon>
        <taxon>Timema</taxon>
    </lineage>
</organism>
<accession>A0ABN7NF03</accession>
<comment type="caution">
    <text evidence="2">The sequence shown here is derived from an EMBL/GenBank/DDBJ whole genome shotgun (WGS) entry which is preliminary data.</text>
</comment>
<gene>
    <name evidence="2" type="ORF">TPAB3V08_LOCUS1475</name>
</gene>
<name>A0ABN7NF03_TIMPD</name>
<dbReference type="InterPro" id="IPR051978">
    <property type="entry name" value="Rho-GAP_domain"/>
</dbReference>
<dbReference type="PANTHER" id="PTHR46005:SF4">
    <property type="entry name" value="RHO GTPASE-ACTIVATING PROTEIN 190"/>
    <property type="match status" value="1"/>
</dbReference>
<dbReference type="EMBL" id="CAJPIN010001333">
    <property type="protein sequence ID" value="CAG2054447.1"/>
    <property type="molecule type" value="Genomic_DNA"/>
</dbReference>
<reference evidence="2" key="1">
    <citation type="submission" date="2021-03" db="EMBL/GenBank/DDBJ databases">
        <authorList>
            <person name="Tran Van P."/>
        </authorList>
    </citation>
    <scope>NUCLEOTIDE SEQUENCE</scope>
</reference>
<keyword evidence="3" id="KW-1185">Reference proteome</keyword>
<evidence type="ECO:0000313" key="2">
    <source>
        <dbReference type="EMBL" id="CAG2054447.1"/>
    </source>
</evidence>
<feature type="non-terminal residue" evidence="2">
    <location>
        <position position="183"/>
    </location>
</feature>
<sequence length="183" mass="20792">MLFINAAIEQSFSLNKDCLAENLHEDSLIAHRITCVAVTAYGGLLNMLISKIIMCMFCGDPYSVENILGPLLSHQCCFLSGDRSIILETFLGDSKRKVEVIISSFHGANAFREELVHGFILVYSTKRKASLATLNTRIGYLRRSEMSLTLARKYQPKLWSGVHLRDLRHKYLTRRLVPIRKFA</sequence>